<feature type="transmembrane region" description="Helical" evidence="2">
    <location>
        <begin position="244"/>
        <end position="264"/>
    </location>
</feature>
<reference evidence="3 4" key="1">
    <citation type="journal article" date="2017" name="Int. J. Syst. Evol. Microbiol.">
        <title>Photobacterium alginatilyticum sp. nov., a marine bacterium isolated from bottom seawater.</title>
        <authorList>
            <person name="Wang X."/>
            <person name="Wang Y."/>
            <person name="Yang X."/>
            <person name="Sun H."/>
            <person name="Li B."/>
            <person name="Zhang X.H."/>
        </authorList>
    </citation>
    <scope>NUCLEOTIDE SEQUENCE [LARGE SCALE GENOMIC DNA]</scope>
    <source>
        <strain evidence="3 4">P03D4</strain>
    </source>
</reference>
<keyword evidence="4" id="KW-1185">Reference proteome</keyword>
<feature type="region of interest" description="Disordered" evidence="1">
    <location>
        <begin position="1"/>
        <end position="20"/>
    </location>
</feature>
<feature type="transmembrane region" description="Helical" evidence="2">
    <location>
        <begin position="146"/>
        <end position="172"/>
    </location>
</feature>
<evidence type="ECO:0000313" key="3">
    <source>
        <dbReference type="EMBL" id="NBI54226.1"/>
    </source>
</evidence>
<feature type="transmembrane region" description="Helical" evidence="2">
    <location>
        <begin position="325"/>
        <end position="348"/>
    </location>
</feature>
<evidence type="ECO:0000313" key="4">
    <source>
        <dbReference type="Proteomes" id="UP000738517"/>
    </source>
</evidence>
<sequence length="353" mass="39093">MSDDSELIGQNNSSSNANRSDEQRRYYRRVTRYVVGVVVACGLAFGIGWGLSFIFPVFLAKFLADFPVSNRERFQQLLLAMVLTVLIGLSVSMGVTNYPVILLLLVGLLMFYAYYLFLDPQWNFFATILLIAVLLLPYLGITNSGLAIYVGAGLIFSGVLAVIAFAVLHWLFSEEEQQNDLATASPDLLSQQQRVQEAIKALIVAYPVVVYFYYFQINGAILTMVFIGILSLQITTVKSIKISVFLLLTNGVGGLLALVLYELMVTTPEFLLLLALLSLVSLVIGARIYQQPEKAPIWAGVMSAMLVVLGGVISSDSKFIEVSFYARITQIILASVYMILASLLFDLWRSRSK</sequence>
<name>A0ABW9YKA1_9GAMM</name>
<dbReference type="InterPro" id="IPR022604">
    <property type="entry name" value="DUF2955"/>
</dbReference>
<evidence type="ECO:0000256" key="2">
    <source>
        <dbReference type="SAM" id="Phobius"/>
    </source>
</evidence>
<feature type="transmembrane region" description="Helical" evidence="2">
    <location>
        <begin position="33"/>
        <end position="54"/>
    </location>
</feature>
<dbReference type="Pfam" id="PF11168">
    <property type="entry name" value="DUF2955"/>
    <property type="match status" value="1"/>
</dbReference>
<keyword evidence="2" id="KW-0812">Transmembrane</keyword>
<feature type="transmembrane region" description="Helical" evidence="2">
    <location>
        <begin position="98"/>
        <end position="116"/>
    </location>
</feature>
<proteinExistence type="predicted"/>
<feature type="compositionally biased region" description="Polar residues" evidence="1">
    <location>
        <begin position="8"/>
        <end position="18"/>
    </location>
</feature>
<feature type="transmembrane region" description="Helical" evidence="2">
    <location>
        <begin position="122"/>
        <end position="139"/>
    </location>
</feature>
<keyword evidence="2" id="KW-0472">Membrane</keyword>
<feature type="transmembrane region" description="Helical" evidence="2">
    <location>
        <begin position="74"/>
        <end position="91"/>
    </location>
</feature>
<comment type="caution">
    <text evidence="3">The sequence shown here is derived from an EMBL/GenBank/DDBJ whole genome shotgun (WGS) entry which is preliminary data.</text>
</comment>
<protein>
    <submittedName>
        <fullName evidence="3">DUF2955 domain-containing protein</fullName>
    </submittedName>
</protein>
<feature type="transmembrane region" description="Helical" evidence="2">
    <location>
        <begin position="296"/>
        <end position="313"/>
    </location>
</feature>
<dbReference type="Proteomes" id="UP000738517">
    <property type="component" value="Unassembled WGS sequence"/>
</dbReference>
<accession>A0ABW9YKA1</accession>
<feature type="transmembrane region" description="Helical" evidence="2">
    <location>
        <begin position="270"/>
        <end position="289"/>
    </location>
</feature>
<feature type="transmembrane region" description="Helical" evidence="2">
    <location>
        <begin position="211"/>
        <end position="232"/>
    </location>
</feature>
<dbReference type="RefSeq" id="WP_160653838.1">
    <property type="nucleotide sequence ID" value="NZ_RSEJ01000018.1"/>
</dbReference>
<dbReference type="EMBL" id="RSEJ01000018">
    <property type="protein sequence ID" value="NBI54226.1"/>
    <property type="molecule type" value="Genomic_DNA"/>
</dbReference>
<keyword evidence="2" id="KW-1133">Transmembrane helix</keyword>
<evidence type="ECO:0000256" key="1">
    <source>
        <dbReference type="SAM" id="MobiDB-lite"/>
    </source>
</evidence>
<gene>
    <name evidence="3" type="ORF">EIZ48_16900</name>
</gene>
<organism evidence="3 4">
    <name type="scientific">Photobacterium alginatilyticum</name>
    <dbReference type="NCBI Taxonomy" id="1775171"/>
    <lineage>
        <taxon>Bacteria</taxon>
        <taxon>Pseudomonadati</taxon>
        <taxon>Pseudomonadota</taxon>
        <taxon>Gammaproteobacteria</taxon>
        <taxon>Vibrionales</taxon>
        <taxon>Vibrionaceae</taxon>
        <taxon>Photobacterium</taxon>
    </lineage>
</organism>